<evidence type="ECO:0000313" key="1">
    <source>
        <dbReference type="EMBL" id="KIL59775.1"/>
    </source>
</evidence>
<reference evidence="1 2" key="1">
    <citation type="submission" date="2014-04" db="EMBL/GenBank/DDBJ databases">
        <title>Evolutionary Origins and Diversification of the Mycorrhizal Mutualists.</title>
        <authorList>
            <consortium name="DOE Joint Genome Institute"/>
            <consortium name="Mycorrhizal Genomics Consortium"/>
            <person name="Kohler A."/>
            <person name="Kuo A."/>
            <person name="Nagy L.G."/>
            <person name="Floudas D."/>
            <person name="Copeland A."/>
            <person name="Barry K.W."/>
            <person name="Cichocki N."/>
            <person name="Veneault-Fourrey C."/>
            <person name="LaButti K."/>
            <person name="Lindquist E.A."/>
            <person name="Lipzen A."/>
            <person name="Lundell T."/>
            <person name="Morin E."/>
            <person name="Murat C."/>
            <person name="Riley R."/>
            <person name="Ohm R."/>
            <person name="Sun H."/>
            <person name="Tunlid A."/>
            <person name="Henrissat B."/>
            <person name="Grigoriev I.V."/>
            <person name="Hibbett D.S."/>
            <person name="Martin F."/>
        </authorList>
    </citation>
    <scope>NUCLEOTIDE SEQUENCE [LARGE SCALE GENOMIC DNA]</scope>
    <source>
        <strain evidence="1 2">Koide BX008</strain>
    </source>
</reference>
<name>A0A0C2SAD3_AMAMK</name>
<dbReference type="HOGENOM" id="CLU_2426573_0_0_1"/>
<evidence type="ECO:0000313" key="2">
    <source>
        <dbReference type="Proteomes" id="UP000054549"/>
    </source>
</evidence>
<gene>
    <name evidence="1" type="ORF">M378DRAFT_168914</name>
</gene>
<dbReference type="Proteomes" id="UP000054549">
    <property type="component" value="Unassembled WGS sequence"/>
</dbReference>
<organism evidence="1 2">
    <name type="scientific">Amanita muscaria (strain Koide BX008)</name>
    <dbReference type="NCBI Taxonomy" id="946122"/>
    <lineage>
        <taxon>Eukaryota</taxon>
        <taxon>Fungi</taxon>
        <taxon>Dikarya</taxon>
        <taxon>Basidiomycota</taxon>
        <taxon>Agaricomycotina</taxon>
        <taxon>Agaricomycetes</taxon>
        <taxon>Agaricomycetidae</taxon>
        <taxon>Agaricales</taxon>
        <taxon>Pluteineae</taxon>
        <taxon>Amanitaceae</taxon>
        <taxon>Amanita</taxon>
    </lineage>
</organism>
<dbReference type="EMBL" id="KN818310">
    <property type="protein sequence ID" value="KIL59775.1"/>
    <property type="molecule type" value="Genomic_DNA"/>
</dbReference>
<accession>A0A0C2SAD3</accession>
<proteinExistence type="predicted"/>
<dbReference type="AlphaFoldDB" id="A0A0C2SAD3"/>
<dbReference type="InParanoid" id="A0A0C2SAD3"/>
<sequence>MVLHSINDQFWKGSVRMKGYFHPQAYSPTMVTLTSTNLTGREQRTMECKQLQKGYHRLVDQMGNFHLWFGIQKGNYSSKFRHTGQEYGADV</sequence>
<protein>
    <submittedName>
        <fullName evidence="1">Uncharacterized protein</fullName>
    </submittedName>
</protein>
<keyword evidence="2" id="KW-1185">Reference proteome</keyword>